<dbReference type="eggNOG" id="ENOG5033AVW">
    <property type="taxonomic scope" value="Bacteria"/>
</dbReference>
<dbReference type="AlphaFoldDB" id="K2PQS5"/>
<gene>
    <name evidence="2" type="ORF">I215_09958</name>
</gene>
<dbReference type="PATRIC" id="fig|555500.3.peg.2056"/>
<keyword evidence="1" id="KW-1133">Transmembrane helix</keyword>
<feature type="transmembrane region" description="Helical" evidence="1">
    <location>
        <begin position="6"/>
        <end position="26"/>
    </location>
</feature>
<dbReference type="STRING" id="555500.I215_09958"/>
<evidence type="ECO:0000313" key="2">
    <source>
        <dbReference type="EMBL" id="EKF54885.1"/>
    </source>
</evidence>
<evidence type="ECO:0000256" key="1">
    <source>
        <dbReference type="SAM" id="Phobius"/>
    </source>
</evidence>
<keyword evidence="1" id="KW-0472">Membrane</keyword>
<comment type="caution">
    <text evidence="2">The sequence shown here is derived from an EMBL/GenBank/DDBJ whole genome shotgun (WGS) entry which is preliminary data.</text>
</comment>
<dbReference type="RefSeq" id="WP_008991834.1">
    <property type="nucleotide sequence ID" value="NZ_AMSG01000013.1"/>
</dbReference>
<organism evidence="2 3">
    <name type="scientific">Galbibacter marinus</name>
    <dbReference type="NCBI Taxonomy" id="555500"/>
    <lineage>
        <taxon>Bacteria</taxon>
        <taxon>Pseudomonadati</taxon>
        <taxon>Bacteroidota</taxon>
        <taxon>Flavobacteriia</taxon>
        <taxon>Flavobacteriales</taxon>
        <taxon>Flavobacteriaceae</taxon>
        <taxon>Galbibacter</taxon>
    </lineage>
</organism>
<keyword evidence="1" id="KW-0812">Transmembrane</keyword>
<reference evidence="2 3" key="1">
    <citation type="journal article" date="2012" name="J. Bacteriol.">
        <title>Genome Sequence of Galbibacter marinum Type Strain ck-I2-15.</title>
        <authorList>
            <person name="Lai Q."/>
            <person name="Li C."/>
            <person name="Shao Z."/>
        </authorList>
    </citation>
    <scope>NUCLEOTIDE SEQUENCE [LARGE SCALE GENOMIC DNA]</scope>
    <source>
        <strain evidence="3">ck-I2-15</strain>
    </source>
</reference>
<dbReference type="OrthoDB" id="1179726at2"/>
<sequence length="62" mass="7180">MFTQGQMIFAGIFAVVFIIVMIVSYRRDIKIHRKQYKGSLWILVGFLLFIAFLLVVKNLSKG</sequence>
<accession>K2PQS5</accession>
<protein>
    <submittedName>
        <fullName evidence="2">Uncharacterized protein</fullName>
    </submittedName>
</protein>
<keyword evidence="3" id="KW-1185">Reference proteome</keyword>
<name>K2PQS5_9FLAO</name>
<evidence type="ECO:0000313" key="3">
    <source>
        <dbReference type="Proteomes" id="UP000007364"/>
    </source>
</evidence>
<proteinExistence type="predicted"/>
<feature type="transmembrane region" description="Helical" evidence="1">
    <location>
        <begin position="38"/>
        <end position="56"/>
    </location>
</feature>
<dbReference type="EMBL" id="AMSG01000013">
    <property type="protein sequence ID" value="EKF54885.1"/>
    <property type="molecule type" value="Genomic_DNA"/>
</dbReference>
<dbReference type="Proteomes" id="UP000007364">
    <property type="component" value="Unassembled WGS sequence"/>
</dbReference>